<gene>
    <name evidence="2" type="ORF">EXU48_15925</name>
</gene>
<sequence>MANDVGALVSVPGIARWFVRTWPRRIAIAMVVVLLLVIAAVGGFARVPPEPVRQVAAGEVVDLGPYTVSVESFFVSDQVDVYGLPEEADAWIGVVMELENTQLDGLFVDYQNFTLDGAQLVEARSTTVLLLADDSRASFLSPNLPVRVAMLWSVVDPDTIGDEVRLSLIETYEDTSFLFEETSWYVGDRIGVVEVPRDDDIPPAIVDEEP</sequence>
<proteinExistence type="predicted"/>
<evidence type="ECO:0008006" key="4">
    <source>
        <dbReference type="Google" id="ProtNLM"/>
    </source>
</evidence>
<keyword evidence="3" id="KW-1185">Reference proteome</keyword>
<keyword evidence="1" id="KW-1133">Transmembrane helix</keyword>
<keyword evidence="1" id="KW-0812">Transmembrane</keyword>
<feature type="transmembrane region" description="Helical" evidence="1">
    <location>
        <begin position="26"/>
        <end position="45"/>
    </location>
</feature>
<dbReference type="RefSeq" id="WP_133108663.1">
    <property type="nucleotide sequence ID" value="NZ_SMNA01000007.1"/>
</dbReference>
<protein>
    <recommendedName>
        <fullName evidence="4">DUF4352 domain-containing protein</fullName>
    </recommendedName>
</protein>
<evidence type="ECO:0000313" key="2">
    <source>
        <dbReference type="EMBL" id="TDE91629.1"/>
    </source>
</evidence>
<evidence type="ECO:0000256" key="1">
    <source>
        <dbReference type="SAM" id="Phobius"/>
    </source>
</evidence>
<reference evidence="2 3" key="1">
    <citation type="submission" date="2019-03" db="EMBL/GenBank/DDBJ databases">
        <title>Genomic features of bacteria from cold environments.</title>
        <authorList>
            <person name="Shen L."/>
        </authorList>
    </citation>
    <scope>NUCLEOTIDE SEQUENCE [LARGE SCALE GENOMIC DNA]</scope>
    <source>
        <strain evidence="3">T3246-1</strain>
    </source>
</reference>
<organism evidence="2 3">
    <name type="scientific">Occultella glacieicola</name>
    <dbReference type="NCBI Taxonomy" id="2518684"/>
    <lineage>
        <taxon>Bacteria</taxon>
        <taxon>Bacillati</taxon>
        <taxon>Actinomycetota</taxon>
        <taxon>Actinomycetes</taxon>
        <taxon>Micrococcales</taxon>
        <taxon>Ruaniaceae</taxon>
        <taxon>Occultella</taxon>
    </lineage>
</organism>
<accession>A0ABY2E0Z8</accession>
<comment type="caution">
    <text evidence="2">The sequence shown here is derived from an EMBL/GenBank/DDBJ whole genome shotgun (WGS) entry which is preliminary data.</text>
</comment>
<evidence type="ECO:0000313" key="3">
    <source>
        <dbReference type="Proteomes" id="UP000504882"/>
    </source>
</evidence>
<name>A0ABY2E0Z8_9MICO</name>
<keyword evidence="1" id="KW-0472">Membrane</keyword>
<dbReference type="EMBL" id="SMNA01000007">
    <property type="protein sequence ID" value="TDE91629.1"/>
    <property type="molecule type" value="Genomic_DNA"/>
</dbReference>
<dbReference type="Proteomes" id="UP000504882">
    <property type="component" value="Unassembled WGS sequence"/>
</dbReference>